<protein>
    <submittedName>
        <fullName evidence="6">FAD-dependent oxidoreductase</fullName>
    </submittedName>
</protein>
<accession>A0ABX8QRB2</accession>
<dbReference type="InterPro" id="IPR050641">
    <property type="entry name" value="RIFMO-like"/>
</dbReference>
<dbReference type="PRINTS" id="PR00420">
    <property type="entry name" value="RNGMNOXGNASE"/>
</dbReference>
<dbReference type="Gene3D" id="3.40.30.120">
    <property type="match status" value="1"/>
</dbReference>
<feature type="compositionally biased region" description="Low complexity" evidence="4">
    <location>
        <begin position="503"/>
        <end position="530"/>
    </location>
</feature>
<evidence type="ECO:0000313" key="7">
    <source>
        <dbReference type="Proteomes" id="UP001049518"/>
    </source>
</evidence>
<dbReference type="Gene3D" id="3.50.50.60">
    <property type="entry name" value="FAD/NAD(P)-binding domain"/>
    <property type="match status" value="1"/>
</dbReference>
<proteinExistence type="predicted"/>
<dbReference type="Pfam" id="PF21274">
    <property type="entry name" value="Rng_hyd_C"/>
    <property type="match status" value="1"/>
</dbReference>
<dbReference type="Gene3D" id="3.30.70.2450">
    <property type="match status" value="1"/>
</dbReference>
<dbReference type="PANTHER" id="PTHR43004:SF19">
    <property type="entry name" value="BINDING MONOOXYGENASE, PUTATIVE (JCVI)-RELATED"/>
    <property type="match status" value="1"/>
</dbReference>
<dbReference type="InterPro" id="IPR002938">
    <property type="entry name" value="FAD-bd"/>
</dbReference>
<sequence length="539" mass="58298">MSNSAISADVVVIGGGPAGLTVAAEAARAGARVVVLERRTEDTHSRAGVIQPRVLELFDVRGLMGRFRAAAERWRPDHEVPRYIYAGLTGLRYDQLDSKFPYALILPQMTTEHLLAEWAVEQGADLRRGIAYVGHAETAEGVRVTARDTAGEVVEFTAPYLVGADGARSLVRETAGIPFEGRKTRMTAVAVDADLAFPWQASMQMKRNEHGWVLAYPFGKGITRFIIVAEHRRNVPHTEPVTMEEVRESLRLIFDDDFGVTSARWLSRYGDAHRMVPEFRRGRVLLAGEATRVHYPASGIGMNYCIQDAFNLGWKLGWVGTGRAPDALLDTYHDERHPVLKALMDDVATQCGLHFDFSPAGMALKDFVERELVPIPEVNAILRNRLSGFGTSYHRDSDAHLADGTRVSDFPVEAPAGSPGASSYTEVAKDAGFVLADVPGPDGPRSLPGTITAVTASAASLARDFGAAAVLIRPDAYVARAWAMRPTDEEVTAAYREATRQDAASPSPAAATADTAGTARASGASRADTAGVRRQPEHA</sequence>
<organism evidence="6 7">
    <name type="scientific">Actinomadura graeca</name>
    <dbReference type="NCBI Taxonomy" id="2750812"/>
    <lineage>
        <taxon>Bacteria</taxon>
        <taxon>Bacillati</taxon>
        <taxon>Actinomycetota</taxon>
        <taxon>Actinomycetes</taxon>
        <taxon>Streptosporangiales</taxon>
        <taxon>Thermomonosporaceae</taxon>
        <taxon>Actinomadura</taxon>
    </lineage>
</organism>
<name>A0ABX8QRB2_9ACTN</name>
<dbReference type="InterPro" id="IPR036188">
    <property type="entry name" value="FAD/NAD-bd_sf"/>
</dbReference>
<evidence type="ECO:0000313" key="6">
    <source>
        <dbReference type="EMBL" id="QXJ20966.1"/>
    </source>
</evidence>
<keyword evidence="2" id="KW-0285">Flavoprotein</keyword>
<dbReference type="PANTHER" id="PTHR43004">
    <property type="entry name" value="TRK SYSTEM POTASSIUM UPTAKE PROTEIN"/>
    <property type="match status" value="1"/>
</dbReference>
<dbReference type="Pfam" id="PF01494">
    <property type="entry name" value="FAD_binding_3"/>
    <property type="match status" value="1"/>
</dbReference>
<evidence type="ECO:0000259" key="5">
    <source>
        <dbReference type="Pfam" id="PF01494"/>
    </source>
</evidence>
<reference evidence="6" key="1">
    <citation type="submission" date="2020-07" db="EMBL/GenBank/DDBJ databases">
        <authorList>
            <person name="Tarantini F.S."/>
            <person name="Hong K.W."/>
            <person name="Chan K.G."/>
        </authorList>
    </citation>
    <scope>NUCLEOTIDE SEQUENCE</scope>
    <source>
        <strain evidence="6">32-07</strain>
    </source>
</reference>
<feature type="domain" description="FAD-binding" evidence="5">
    <location>
        <begin position="8"/>
        <end position="345"/>
    </location>
</feature>
<comment type="cofactor">
    <cofactor evidence="1">
        <name>FAD</name>
        <dbReference type="ChEBI" id="CHEBI:57692"/>
    </cofactor>
</comment>
<evidence type="ECO:0000256" key="1">
    <source>
        <dbReference type="ARBA" id="ARBA00001974"/>
    </source>
</evidence>
<evidence type="ECO:0000256" key="4">
    <source>
        <dbReference type="SAM" id="MobiDB-lite"/>
    </source>
</evidence>
<feature type="region of interest" description="Disordered" evidence="4">
    <location>
        <begin position="495"/>
        <end position="539"/>
    </location>
</feature>
<dbReference type="RefSeq" id="WP_231334082.1">
    <property type="nucleotide sequence ID" value="NZ_CP059572.1"/>
</dbReference>
<keyword evidence="3" id="KW-0274">FAD</keyword>
<dbReference type="EMBL" id="CP059572">
    <property type="protein sequence ID" value="QXJ20966.1"/>
    <property type="molecule type" value="Genomic_DNA"/>
</dbReference>
<gene>
    <name evidence="6" type="ORF">AGRA3207_001768</name>
</gene>
<dbReference type="SUPFAM" id="SSF51905">
    <property type="entry name" value="FAD/NAD(P)-binding domain"/>
    <property type="match status" value="1"/>
</dbReference>
<evidence type="ECO:0000256" key="2">
    <source>
        <dbReference type="ARBA" id="ARBA00022630"/>
    </source>
</evidence>
<keyword evidence="7" id="KW-1185">Reference proteome</keyword>
<evidence type="ECO:0000256" key="3">
    <source>
        <dbReference type="ARBA" id="ARBA00022827"/>
    </source>
</evidence>
<dbReference type="Proteomes" id="UP001049518">
    <property type="component" value="Chromosome"/>
</dbReference>